<keyword evidence="1" id="KW-0472">Membrane</keyword>
<dbReference type="EMBL" id="BDQX01000281">
    <property type="protein sequence ID" value="GBG09976.1"/>
    <property type="molecule type" value="Genomic_DNA"/>
</dbReference>
<feature type="transmembrane region" description="Helical" evidence="1">
    <location>
        <begin position="262"/>
        <end position="282"/>
    </location>
</feature>
<organism evidence="3 4">
    <name type="scientific">Paenibacillus agaridevorans</name>
    <dbReference type="NCBI Taxonomy" id="171404"/>
    <lineage>
        <taxon>Bacteria</taxon>
        <taxon>Bacillati</taxon>
        <taxon>Bacillota</taxon>
        <taxon>Bacilli</taxon>
        <taxon>Bacillales</taxon>
        <taxon>Paenibacillaceae</taxon>
        <taxon>Paenibacillus</taxon>
    </lineage>
</organism>
<dbReference type="Pfam" id="PF10110">
    <property type="entry name" value="GPDPase_memb"/>
    <property type="match status" value="1"/>
</dbReference>
<accession>A0A2R5ETG6</accession>
<dbReference type="Gene3D" id="3.20.20.190">
    <property type="entry name" value="Phosphatidylinositol (PI) phosphodiesterase"/>
    <property type="match status" value="1"/>
</dbReference>
<evidence type="ECO:0000313" key="3">
    <source>
        <dbReference type="EMBL" id="GBG09976.1"/>
    </source>
</evidence>
<dbReference type="InterPro" id="IPR018476">
    <property type="entry name" value="GlyceroP-diester-Pdiesterase_M"/>
</dbReference>
<keyword evidence="1" id="KW-0812">Transmembrane</keyword>
<evidence type="ECO:0000313" key="4">
    <source>
        <dbReference type="Proteomes" id="UP000245202"/>
    </source>
</evidence>
<dbReference type="PANTHER" id="PTHR46211">
    <property type="entry name" value="GLYCEROPHOSPHORYL DIESTER PHOSPHODIESTERASE"/>
    <property type="match status" value="1"/>
</dbReference>
<dbReference type="SUPFAM" id="SSF51695">
    <property type="entry name" value="PLC-like phosphodiesterases"/>
    <property type="match status" value="1"/>
</dbReference>
<gene>
    <name evidence="3" type="ORF">PAT3040_04659</name>
</gene>
<dbReference type="InterPro" id="IPR017946">
    <property type="entry name" value="PLC-like_Pdiesterase_TIM-brl"/>
</dbReference>
<reference evidence="3 4" key="1">
    <citation type="submission" date="2017-08" db="EMBL/GenBank/DDBJ databases">
        <title>Substantial Increase in Enzyme Production by Combined Drug-Resistance Mutations in Paenibacillus agaridevorans.</title>
        <authorList>
            <person name="Tanaka Y."/>
            <person name="Funane K."/>
            <person name="Hosaka T."/>
            <person name="Shiwa Y."/>
            <person name="Fujita N."/>
            <person name="Miyazaki T."/>
            <person name="Yoshikawa H."/>
            <person name="Murakami K."/>
            <person name="Kasahara K."/>
            <person name="Inaoka T."/>
            <person name="Hiraga Y."/>
            <person name="Ochi K."/>
        </authorList>
    </citation>
    <scope>NUCLEOTIDE SEQUENCE [LARGE SCALE GENOMIC DNA]</scope>
    <source>
        <strain evidence="3 4">T-3040</strain>
    </source>
</reference>
<feature type="transmembrane region" description="Helical" evidence="1">
    <location>
        <begin position="21"/>
        <end position="42"/>
    </location>
</feature>
<dbReference type="Proteomes" id="UP000245202">
    <property type="component" value="Unassembled WGS sequence"/>
</dbReference>
<dbReference type="PANTHER" id="PTHR46211:SF8">
    <property type="entry name" value="PHOSPHODIESTERASE"/>
    <property type="match status" value="1"/>
</dbReference>
<dbReference type="InterPro" id="IPR030395">
    <property type="entry name" value="GP_PDE_dom"/>
</dbReference>
<feature type="domain" description="GP-PDE" evidence="2">
    <location>
        <begin position="359"/>
        <end position="604"/>
    </location>
</feature>
<feature type="transmembrane region" description="Helical" evidence="1">
    <location>
        <begin position="119"/>
        <end position="138"/>
    </location>
</feature>
<comment type="caution">
    <text evidence="3">The sequence shown here is derived from an EMBL/GenBank/DDBJ whole genome shotgun (WGS) entry which is preliminary data.</text>
</comment>
<sequence length="608" mass="69312">MITPLGRSIRDFRLIYKKLLVFEYLFMLLTSFAILPLLNYIFNKVMWVVGTGSLLNNDIYRLGYSYEGVAGLLAIGVIASFVLFIELGVVITIAQKHYFGQNVLIADSLWTTLRRTPRLFGFGLVQLLFLLLVLIPFVDSPLSEAFYRLFNVPIFLNTRVFNGSQLMIALYILIVAITLYIVLRWIFVLHFIVLEGQSITEAIRSSSAMTKGKRLHLFFALFVFNGLVLGIGFVLITTVSYLPAWLDNNVLKLFTDHYTLTLSTLLAYMLTLLVMPFNLIYLTRLYYEYGLRFGIDVEDRLEMSRSLLLGRLERRITKLLSRVKRKRIVYASLALVYLCLALLVSYKANDSLVYAKWNVLVSAHRGDFESAPENSLQSVRTAIQKGYQSVELDVQLTADGTVVLHHDYQLLRMAGLKKRVSELTYDELSKLTIGTYEIPPELAEGEEAGKEKQGEIEIVRIPLLSEVLAEAKGNIKVLLDLKPYGDGESLVREVVALVTAFEMEEDVYIQSFDSKSLSLIRALNPDIRIGQILYFALGDLTTLDVDFYTIEQVMLTNKLVDEAHRHGREVWVWTVNSSRNMKEVLKYRIDGIITDYPARAQTMVELDL</sequence>
<feature type="transmembrane region" description="Helical" evidence="1">
    <location>
        <begin position="328"/>
        <end position="346"/>
    </location>
</feature>
<dbReference type="AlphaFoldDB" id="A0A2R5ETG6"/>
<feature type="transmembrane region" description="Helical" evidence="1">
    <location>
        <begin position="69"/>
        <end position="94"/>
    </location>
</feature>
<dbReference type="GO" id="GO:0006629">
    <property type="term" value="P:lipid metabolic process"/>
    <property type="evidence" value="ECO:0007669"/>
    <property type="project" value="InterPro"/>
</dbReference>
<proteinExistence type="predicted"/>
<dbReference type="PROSITE" id="PS51704">
    <property type="entry name" value="GP_PDE"/>
    <property type="match status" value="1"/>
</dbReference>
<protein>
    <submittedName>
        <fullName evidence="3">Glycerophosphodiester phosphodiesterase</fullName>
    </submittedName>
</protein>
<evidence type="ECO:0000256" key="1">
    <source>
        <dbReference type="SAM" id="Phobius"/>
    </source>
</evidence>
<keyword evidence="4" id="KW-1185">Reference proteome</keyword>
<feature type="transmembrane region" description="Helical" evidence="1">
    <location>
        <begin position="168"/>
        <end position="194"/>
    </location>
</feature>
<evidence type="ECO:0000259" key="2">
    <source>
        <dbReference type="PROSITE" id="PS51704"/>
    </source>
</evidence>
<feature type="transmembrane region" description="Helical" evidence="1">
    <location>
        <begin position="215"/>
        <end position="242"/>
    </location>
</feature>
<dbReference type="GO" id="GO:0008081">
    <property type="term" value="F:phosphoric diester hydrolase activity"/>
    <property type="evidence" value="ECO:0007669"/>
    <property type="project" value="InterPro"/>
</dbReference>
<keyword evidence="1" id="KW-1133">Transmembrane helix</keyword>
<dbReference type="Pfam" id="PF03009">
    <property type="entry name" value="GDPD"/>
    <property type="match status" value="1"/>
</dbReference>
<name>A0A2R5ETG6_9BACL</name>